<comment type="catalytic activity">
    <reaction evidence="11 12">
        <text>5-O-(1-carboxyvinyl)-3-phosphoshikimate = chorismate + phosphate</text>
        <dbReference type="Rhea" id="RHEA:21020"/>
        <dbReference type="ChEBI" id="CHEBI:29748"/>
        <dbReference type="ChEBI" id="CHEBI:43474"/>
        <dbReference type="ChEBI" id="CHEBI:57701"/>
        <dbReference type="EC" id="4.2.3.5"/>
    </reaction>
</comment>
<dbReference type="Gene3D" id="3.60.150.10">
    <property type="entry name" value="Chorismate synthase AroC"/>
    <property type="match status" value="1"/>
</dbReference>
<dbReference type="AlphaFoldDB" id="A0AAU9E1F3"/>
<dbReference type="InterPro" id="IPR020541">
    <property type="entry name" value="Chorismate_synthase_CS"/>
</dbReference>
<keyword evidence="10 11" id="KW-0456">Lyase</keyword>
<feature type="binding site" evidence="11">
    <location>
        <position position="40"/>
    </location>
    <ligand>
        <name>NADP(+)</name>
        <dbReference type="ChEBI" id="CHEBI:58349"/>
    </ligand>
</feature>
<dbReference type="PANTHER" id="PTHR21085:SF0">
    <property type="entry name" value="CHORISMATE SYNTHASE"/>
    <property type="match status" value="1"/>
</dbReference>
<dbReference type="InterPro" id="IPR035904">
    <property type="entry name" value="Chorismate_synth_AroC_sf"/>
</dbReference>
<name>A0AAU9E1F3_9FUSO</name>
<evidence type="ECO:0000256" key="9">
    <source>
        <dbReference type="ARBA" id="ARBA00023141"/>
    </source>
</evidence>
<dbReference type="RefSeq" id="WP_307905137.1">
    <property type="nucleotide sequence ID" value="NZ_AP027059.1"/>
</dbReference>
<evidence type="ECO:0000256" key="6">
    <source>
        <dbReference type="ARBA" id="ARBA00022643"/>
    </source>
</evidence>
<evidence type="ECO:0000256" key="8">
    <source>
        <dbReference type="ARBA" id="ARBA00022857"/>
    </source>
</evidence>
<dbReference type="GO" id="GO:0010181">
    <property type="term" value="F:FMN binding"/>
    <property type="evidence" value="ECO:0007669"/>
    <property type="project" value="TreeGrafter"/>
</dbReference>
<dbReference type="InterPro" id="IPR000453">
    <property type="entry name" value="Chorismate_synth"/>
</dbReference>
<organism evidence="13 14">
    <name type="scientific">Haliovirga abyssi</name>
    <dbReference type="NCBI Taxonomy" id="2996794"/>
    <lineage>
        <taxon>Bacteria</taxon>
        <taxon>Fusobacteriati</taxon>
        <taxon>Fusobacteriota</taxon>
        <taxon>Fusobacteriia</taxon>
        <taxon>Fusobacteriales</taxon>
        <taxon>Haliovirgaceae</taxon>
        <taxon>Haliovirga</taxon>
    </lineage>
</organism>
<comment type="function">
    <text evidence="11">Catalyzes the anti-1,4-elimination of the C-3 phosphate and the C-6 proR hydrogen from 5-enolpyruvylshikimate-3-phosphate (EPSP) to yield chorismate, which is the branch point compound that serves as the starting substrate for the three terminal pathways of aromatic amino acid biosynthesis. This reaction introduces a second double bond into the aromatic ring system.</text>
</comment>
<keyword evidence="4 11" id="KW-0028">Amino-acid biosynthesis</keyword>
<evidence type="ECO:0000313" key="13">
    <source>
        <dbReference type="EMBL" id="BDU50205.1"/>
    </source>
</evidence>
<evidence type="ECO:0000256" key="1">
    <source>
        <dbReference type="ARBA" id="ARBA00005044"/>
    </source>
</evidence>
<dbReference type="CDD" id="cd07304">
    <property type="entry name" value="Chorismate_synthase"/>
    <property type="match status" value="1"/>
</dbReference>
<feature type="binding site" evidence="11">
    <location>
        <position position="46"/>
    </location>
    <ligand>
        <name>NADP(+)</name>
        <dbReference type="ChEBI" id="CHEBI:58349"/>
    </ligand>
</feature>
<dbReference type="SUPFAM" id="SSF103263">
    <property type="entry name" value="Chorismate synthase, AroC"/>
    <property type="match status" value="1"/>
</dbReference>
<feature type="binding site" evidence="11">
    <location>
        <position position="296"/>
    </location>
    <ligand>
        <name>FMN</name>
        <dbReference type="ChEBI" id="CHEBI:58210"/>
    </ligand>
</feature>
<keyword evidence="8 11" id="KW-0521">NADP</keyword>
<dbReference type="Pfam" id="PF01264">
    <property type="entry name" value="Chorismate_synt"/>
    <property type="match status" value="1"/>
</dbReference>
<evidence type="ECO:0000256" key="3">
    <source>
        <dbReference type="ARBA" id="ARBA00013036"/>
    </source>
</evidence>
<evidence type="ECO:0000256" key="2">
    <source>
        <dbReference type="ARBA" id="ARBA00008014"/>
    </source>
</evidence>
<dbReference type="GO" id="GO:0004107">
    <property type="term" value="F:chorismate synthase activity"/>
    <property type="evidence" value="ECO:0007669"/>
    <property type="project" value="UniProtKB-UniRule"/>
</dbReference>
<keyword evidence="9 11" id="KW-0057">Aromatic amino acid biosynthesis</keyword>
<dbReference type="GO" id="GO:0009073">
    <property type="term" value="P:aromatic amino acid family biosynthetic process"/>
    <property type="evidence" value="ECO:0007669"/>
    <property type="project" value="UniProtKB-KW"/>
</dbReference>
<dbReference type="EC" id="4.2.3.5" evidence="3 11"/>
<evidence type="ECO:0000256" key="4">
    <source>
        <dbReference type="ARBA" id="ARBA00022605"/>
    </source>
</evidence>
<evidence type="ECO:0000313" key="14">
    <source>
        <dbReference type="Proteomes" id="UP001321582"/>
    </source>
</evidence>
<reference evidence="13 14" key="1">
    <citation type="submission" date="2022-11" db="EMBL/GenBank/DDBJ databases">
        <title>Haliovirga abyssi gen. nov., sp. nov., a mesophilic fermentative bacterium isolated from the Iheya North hydrothermal field and the proposal of Haliovirgaceae fam. nov.</title>
        <authorList>
            <person name="Miyazaki U."/>
            <person name="Tame A."/>
            <person name="Miyazaki J."/>
            <person name="Takai K."/>
            <person name="Sawayama S."/>
            <person name="Kitajima M."/>
            <person name="Okamoto A."/>
            <person name="Nakagawa S."/>
        </authorList>
    </citation>
    <scope>NUCLEOTIDE SEQUENCE [LARGE SCALE GENOMIC DNA]</scope>
    <source>
        <strain evidence="13 14">IC12</strain>
    </source>
</reference>
<dbReference type="FunFam" id="3.60.150.10:FF:000002">
    <property type="entry name" value="Chorismate synthase"/>
    <property type="match status" value="1"/>
</dbReference>
<evidence type="ECO:0000256" key="11">
    <source>
        <dbReference type="HAMAP-Rule" id="MF_00300"/>
    </source>
</evidence>
<comment type="subunit">
    <text evidence="11">Homotetramer.</text>
</comment>
<comment type="cofactor">
    <cofactor evidence="11 12">
        <name>FMNH2</name>
        <dbReference type="ChEBI" id="CHEBI:57618"/>
    </cofactor>
    <text evidence="11 12">Reduced FMN (FMNH(2)).</text>
</comment>
<dbReference type="PIRSF" id="PIRSF001456">
    <property type="entry name" value="Chorismate_synth"/>
    <property type="match status" value="1"/>
</dbReference>
<dbReference type="EMBL" id="AP027059">
    <property type="protein sequence ID" value="BDU50205.1"/>
    <property type="molecule type" value="Genomic_DNA"/>
</dbReference>
<dbReference type="KEGG" id="haby:HLVA_07740"/>
<feature type="binding site" evidence="11">
    <location>
        <begin position="251"/>
        <end position="252"/>
    </location>
    <ligand>
        <name>FMN</name>
        <dbReference type="ChEBI" id="CHEBI:58210"/>
    </ligand>
</feature>
<dbReference type="PROSITE" id="PS00787">
    <property type="entry name" value="CHORISMATE_SYNTHASE_1"/>
    <property type="match status" value="1"/>
</dbReference>
<proteinExistence type="inferred from homology"/>
<dbReference type="PANTHER" id="PTHR21085">
    <property type="entry name" value="CHORISMATE SYNTHASE"/>
    <property type="match status" value="1"/>
</dbReference>
<evidence type="ECO:0000256" key="5">
    <source>
        <dbReference type="ARBA" id="ARBA00022630"/>
    </source>
</evidence>
<dbReference type="NCBIfam" id="TIGR00033">
    <property type="entry name" value="aroC"/>
    <property type="match status" value="1"/>
</dbReference>
<keyword evidence="14" id="KW-1185">Reference proteome</keyword>
<dbReference type="PROSITE" id="PS00788">
    <property type="entry name" value="CHORISMATE_SYNTHASE_2"/>
    <property type="match status" value="1"/>
</dbReference>
<dbReference type="GO" id="GO:0009423">
    <property type="term" value="P:chorismate biosynthetic process"/>
    <property type="evidence" value="ECO:0007669"/>
    <property type="project" value="UniProtKB-UniRule"/>
</dbReference>
<accession>A0AAU9E1F3</accession>
<feature type="binding site" evidence="11">
    <location>
        <position position="337"/>
    </location>
    <ligand>
        <name>FMN</name>
        <dbReference type="ChEBI" id="CHEBI:58210"/>
    </ligand>
</feature>
<dbReference type="NCBIfam" id="NF003793">
    <property type="entry name" value="PRK05382.1"/>
    <property type="match status" value="1"/>
</dbReference>
<feature type="binding site" evidence="11">
    <location>
        <begin position="311"/>
        <end position="315"/>
    </location>
    <ligand>
        <name>FMN</name>
        <dbReference type="ChEBI" id="CHEBI:58210"/>
    </ligand>
</feature>
<dbReference type="HAMAP" id="MF_00300">
    <property type="entry name" value="Chorismate_synth"/>
    <property type="match status" value="1"/>
</dbReference>
<protein>
    <recommendedName>
        <fullName evidence="3 11">Chorismate synthase</fullName>
        <shortName evidence="11">CS</shortName>
        <ecNumber evidence="3 11">4.2.3.5</ecNumber>
    </recommendedName>
    <alternativeName>
        <fullName evidence="11">5-enolpyruvylshikimate-3-phosphate phospholyase</fullName>
    </alternativeName>
</protein>
<dbReference type="GO" id="GO:0008652">
    <property type="term" value="P:amino acid biosynthetic process"/>
    <property type="evidence" value="ECO:0007669"/>
    <property type="project" value="UniProtKB-KW"/>
</dbReference>
<keyword evidence="6 11" id="KW-0288">FMN</keyword>
<comment type="pathway">
    <text evidence="1 11 12">Metabolic intermediate biosynthesis; chorismate biosynthesis; chorismate from D-erythrose 4-phosphate and phosphoenolpyruvate: step 7/7.</text>
</comment>
<comment type="caution">
    <text evidence="11">Lacks conserved residue(s) required for the propagation of feature annotation.</text>
</comment>
<comment type="similarity">
    <text evidence="2 11 12">Belongs to the chorismate synthase family.</text>
</comment>
<dbReference type="Proteomes" id="UP001321582">
    <property type="component" value="Chromosome"/>
</dbReference>
<evidence type="ECO:0000256" key="10">
    <source>
        <dbReference type="ARBA" id="ARBA00023239"/>
    </source>
</evidence>
<sequence>MLRYLMAGESHGKALTAILDGLPAGLEILEEDINKDLARRQKGYGRGDRMKIETDKVEILNGVRWKKSLGDPITLMIRNKDWENWSMKMSSGEDYFESMKDIIITKPRPGHADLTGYIKYNQYDVRNILEFASARNSAIRVAIGAVCKKFLSEFGVEIFSYVTEIGGIEADYKNMSYDEILNNIDEDMLKTPDKSAEKIMIEKIRKAKKDGDTVGGVFEVVARNLPIGLGTYTQWDKRLDGNLAASLMSIQAIKGVEIGMGFETAKKLGSEVHDEIFYSEDEKFYRKTNRAGGLEGGMSNGEDIVVRAAMKPIPTLYTPLNSVDIETKEPFEASVERSDASAVPAASVIGEAVVAYELAKSFIEKFGGDSMEEIKRNYESYKNYVKNI</sequence>
<dbReference type="GO" id="GO:0005829">
    <property type="term" value="C:cytosol"/>
    <property type="evidence" value="ECO:0007669"/>
    <property type="project" value="TreeGrafter"/>
</dbReference>
<keyword evidence="7 11" id="KW-0274">FAD</keyword>
<evidence type="ECO:0000256" key="12">
    <source>
        <dbReference type="RuleBase" id="RU000605"/>
    </source>
</evidence>
<keyword evidence="5 11" id="KW-0285">Flavoprotein</keyword>
<gene>
    <name evidence="11 13" type="primary">aroC</name>
    <name evidence="13" type="ORF">HLVA_07740</name>
</gene>
<evidence type="ECO:0000256" key="7">
    <source>
        <dbReference type="ARBA" id="ARBA00022827"/>
    </source>
</evidence>